<name>A0A016V2M8_9BILA</name>
<organism evidence="1 2">
    <name type="scientific">Ancylostoma ceylanicum</name>
    <dbReference type="NCBI Taxonomy" id="53326"/>
    <lineage>
        <taxon>Eukaryota</taxon>
        <taxon>Metazoa</taxon>
        <taxon>Ecdysozoa</taxon>
        <taxon>Nematoda</taxon>
        <taxon>Chromadorea</taxon>
        <taxon>Rhabditida</taxon>
        <taxon>Rhabditina</taxon>
        <taxon>Rhabditomorpha</taxon>
        <taxon>Strongyloidea</taxon>
        <taxon>Ancylostomatidae</taxon>
        <taxon>Ancylostomatinae</taxon>
        <taxon>Ancylostoma</taxon>
    </lineage>
</organism>
<dbReference type="EMBL" id="JARK01001355">
    <property type="protein sequence ID" value="EYC21486.1"/>
    <property type="molecule type" value="Genomic_DNA"/>
</dbReference>
<dbReference type="Proteomes" id="UP000024635">
    <property type="component" value="Unassembled WGS sequence"/>
</dbReference>
<keyword evidence="2" id="KW-1185">Reference proteome</keyword>
<protein>
    <submittedName>
        <fullName evidence="1">Uncharacterized protein</fullName>
    </submittedName>
</protein>
<evidence type="ECO:0000313" key="1">
    <source>
        <dbReference type="EMBL" id="EYC21486.1"/>
    </source>
</evidence>
<gene>
    <name evidence="1" type="primary">Acey_s0019.g3850</name>
    <name evidence="1" type="ORF">Y032_0019g3850</name>
</gene>
<dbReference type="AlphaFoldDB" id="A0A016V2M8"/>
<comment type="caution">
    <text evidence="1">The sequence shown here is derived from an EMBL/GenBank/DDBJ whole genome shotgun (WGS) entry which is preliminary data.</text>
</comment>
<sequence>MVCSCFASYESNRWAWRAAKICQSESRGYAPSSLMMIHPPNTAFTPKTEVEVKMVKSGLNLAPRNKN</sequence>
<evidence type="ECO:0000313" key="2">
    <source>
        <dbReference type="Proteomes" id="UP000024635"/>
    </source>
</evidence>
<accession>A0A016V2M8</accession>
<proteinExistence type="predicted"/>
<reference evidence="2" key="1">
    <citation type="journal article" date="2015" name="Nat. Genet.">
        <title>The genome and transcriptome of the zoonotic hookworm Ancylostoma ceylanicum identify infection-specific gene families.</title>
        <authorList>
            <person name="Schwarz E.M."/>
            <person name="Hu Y."/>
            <person name="Antoshechkin I."/>
            <person name="Miller M.M."/>
            <person name="Sternberg P.W."/>
            <person name="Aroian R.V."/>
        </authorList>
    </citation>
    <scope>NUCLEOTIDE SEQUENCE</scope>
    <source>
        <strain evidence="2">HY135</strain>
    </source>
</reference>